<protein>
    <submittedName>
        <fullName evidence="1">Uncharacterized protein</fullName>
    </submittedName>
</protein>
<organism evidence="1 2">
    <name type="scientific">Onchocerca flexuosa</name>
    <dbReference type="NCBI Taxonomy" id="387005"/>
    <lineage>
        <taxon>Eukaryota</taxon>
        <taxon>Metazoa</taxon>
        <taxon>Ecdysozoa</taxon>
        <taxon>Nematoda</taxon>
        <taxon>Chromadorea</taxon>
        <taxon>Rhabditida</taxon>
        <taxon>Spirurina</taxon>
        <taxon>Spiruromorpha</taxon>
        <taxon>Filarioidea</taxon>
        <taxon>Onchocercidae</taxon>
        <taxon>Onchocerca</taxon>
    </lineage>
</organism>
<dbReference type="EMBL" id="KZ269998">
    <property type="protein sequence ID" value="OZC08983.1"/>
    <property type="molecule type" value="Genomic_DNA"/>
</dbReference>
<reference evidence="1 2" key="1">
    <citation type="submission" date="2015-12" db="EMBL/GenBank/DDBJ databases">
        <title>Draft genome of the nematode, Onchocerca flexuosa.</title>
        <authorList>
            <person name="Mitreva M."/>
        </authorList>
    </citation>
    <scope>NUCLEOTIDE SEQUENCE [LARGE SCALE GENOMIC DNA]</scope>
    <source>
        <strain evidence="1">Red Deer</strain>
    </source>
</reference>
<dbReference type="AlphaFoldDB" id="A0A238BUL0"/>
<name>A0A238BUL0_9BILA</name>
<evidence type="ECO:0000313" key="1">
    <source>
        <dbReference type="EMBL" id="OZC08983.1"/>
    </source>
</evidence>
<gene>
    <name evidence="1" type="ORF">X798_03913</name>
</gene>
<evidence type="ECO:0000313" key="2">
    <source>
        <dbReference type="Proteomes" id="UP000242913"/>
    </source>
</evidence>
<keyword evidence="2" id="KW-1185">Reference proteome</keyword>
<sequence>MNDLNENENLKSLLTKSKLSKLKKSSFMDTAISVRECRQAFQEHWDIADRVTLVDSVDINNKVNAPESPIPLSLAIEHFTCPFLSWLGQLI</sequence>
<dbReference type="Proteomes" id="UP000242913">
    <property type="component" value="Unassembled WGS sequence"/>
</dbReference>
<proteinExistence type="predicted"/>
<accession>A0A238BUL0</accession>